<feature type="domain" description="GST C-terminal" evidence="2">
    <location>
        <begin position="88"/>
        <end position="207"/>
    </location>
</feature>
<dbReference type="SUPFAM" id="SSF52833">
    <property type="entry name" value="Thioredoxin-like"/>
    <property type="match status" value="1"/>
</dbReference>
<evidence type="ECO:0000259" key="1">
    <source>
        <dbReference type="PROSITE" id="PS50404"/>
    </source>
</evidence>
<dbReference type="InterPro" id="IPR034346">
    <property type="entry name" value="Gtt2-like_C"/>
</dbReference>
<dbReference type="Gene3D" id="3.40.30.10">
    <property type="entry name" value="Glutaredoxin"/>
    <property type="match status" value="1"/>
</dbReference>
<dbReference type="SFLD" id="SFLDS00019">
    <property type="entry name" value="Glutathione_Transferase_(cytos"/>
    <property type="match status" value="1"/>
</dbReference>
<dbReference type="Gene3D" id="1.20.1050.10">
    <property type="match status" value="1"/>
</dbReference>
<dbReference type="PANTHER" id="PTHR44051:SF8">
    <property type="entry name" value="GLUTATHIONE S-TRANSFERASE GSTA"/>
    <property type="match status" value="1"/>
</dbReference>
<dbReference type="GO" id="GO:0016740">
    <property type="term" value="F:transferase activity"/>
    <property type="evidence" value="ECO:0007669"/>
    <property type="project" value="UniProtKB-KW"/>
</dbReference>
<evidence type="ECO:0000313" key="4">
    <source>
        <dbReference type="Proteomes" id="UP000075502"/>
    </source>
</evidence>
<dbReference type="InterPro" id="IPR010987">
    <property type="entry name" value="Glutathione-S-Trfase_C-like"/>
</dbReference>
<keyword evidence="3" id="KW-0808">Transferase</keyword>
<organism evidence="3 4">
    <name type="scientific">Sorangium cellulosum</name>
    <name type="common">Polyangium cellulosum</name>
    <dbReference type="NCBI Taxonomy" id="56"/>
    <lineage>
        <taxon>Bacteria</taxon>
        <taxon>Pseudomonadati</taxon>
        <taxon>Myxococcota</taxon>
        <taxon>Polyangia</taxon>
        <taxon>Polyangiales</taxon>
        <taxon>Polyangiaceae</taxon>
        <taxon>Sorangium</taxon>
    </lineage>
</organism>
<dbReference type="InterPro" id="IPR036249">
    <property type="entry name" value="Thioredoxin-like_sf"/>
</dbReference>
<name>A0A150TQ77_SORCE</name>
<dbReference type="InterPro" id="IPR034345">
    <property type="entry name" value="Gtt2-like_N"/>
</dbReference>
<dbReference type="SFLD" id="SFLDG00358">
    <property type="entry name" value="Main_(cytGST)"/>
    <property type="match status" value="1"/>
</dbReference>
<dbReference type="InterPro" id="IPR040079">
    <property type="entry name" value="Glutathione_S-Trfase"/>
</dbReference>
<sequence>MKVYEFKGFPNPARVRIALAEKGLLNRVEFITVDVPNGAHRQPAFLAKNPFGAVPVLELDDGTTIAECTAITEYIDHVSGEPSLTGRTPKERALIHMTQRRAEANVLDAVATYFHHATPGLGPQLESYQNKEWGEKQRERAIQGMRFFDGLLANQPFVAGNDFTMADITLFAGLAFADFVKIEVPADLTRLKAWRARVSARPSVAAA</sequence>
<dbReference type="InterPro" id="IPR004046">
    <property type="entry name" value="GST_C"/>
</dbReference>
<dbReference type="PANTHER" id="PTHR44051">
    <property type="entry name" value="GLUTATHIONE S-TRANSFERASE-RELATED"/>
    <property type="match status" value="1"/>
</dbReference>
<gene>
    <name evidence="3" type="ORF">BE21_33030</name>
</gene>
<dbReference type="EMBL" id="JEME01001566">
    <property type="protein sequence ID" value="KYG06747.1"/>
    <property type="molecule type" value="Genomic_DNA"/>
</dbReference>
<comment type="caution">
    <text evidence="3">The sequence shown here is derived from an EMBL/GenBank/DDBJ whole genome shotgun (WGS) entry which is preliminary data.</text>
</comment>
<reference evidence="3 4" key="1">
    <citation type="submission" date="2014-02" db="EMBL/GenBank/DDBJ databases">
        <title>The small core and large imbalanced accessory genome model reveals a collaborative survival strategy of Sorangium cellulosum strains in nature.</title>
        <authorList>
            <person name="Han K."/>
            <person name="Peng R."/>
            <person name="Blom J."/>
            <person name="Li Y.-Z."/>
        </authorList>
    </citation>
    <scope>NUCLEOTIDE SEQUENCE [LARGE SCALE GENOMIC DNA]</scope>
    <source>
        <strain evidence="3 4">So0007-03</strain>
    </source>
</reference>
<proteinExistence type="predicted"/>
<accession>A0A150TQ77</accession>
<evidence type="ECO:0000259" key="2">
    <source>
        <dbReference type="PROSITE" id="PS50405"/>
    </source>
</evidence>
<protein>
    <submittedName>
        <fullName evidence="3">Glutathione S-transferase</fullName>
    </submittedName>
</protein>
<dbReference type="SUPFAM" id="SSF47616">
    <property type="entry name" value="GST C-terminal domain-like"/>
    <property type="match status" value="1"/>
</dbReference>
<dbReference type="PROSITE" id="PS50404">
    <property type="entry name" value="GST_NTER"/>
    <property type="match status" value="1"/>
</dbReference>
<evidence type="ECO:0000313" key="3">
    <source>
        <dbReference type="EMBL" id="KYG06747.1"/>
    </source>
</evidence>
<dbReference type="Proteomes" id="UP000075502">
    <property type="component" value="Unassembled WGS sequence"/>
</dbReference>
<dbReference type="Pfam" id="PF00043">
    <property type="entry name" value="GST_C"/>
    <property type="match status" value="1"/>
</dbReference>
<dbReference type="Pfam" id="PF13409">
    <property type="entry name" value="GST_N_2"/>
    <property type="match status" value="1"/>
</dbReference>
<dbReference type="CDD" id="cd03182">
    <property type="entry name" value="GST_C_GTT2_like"/>
    <property type="match status" value="1"/>
</dbReference>
<dbReference type="InterPro" id="IPR036282">
    <property type="entry name" value="Glutathione-S-Trfase_C_sf"/>
</dbReference>
<dbReference type="AlphaFoldDB" id="A0A150TQ77"/>
<dbReference type="InterPro" id="IPR004045">
    <property type="entry name" value="Glutathione_S-Trfase_N"/>
</dbReference>
<dbReference type="PROSITE" id="PS50405">
    <property type="entry name" value="GST_CTER"/>
    <property type="match status" value="1"/>
</dbReference>
<feature type="domain" description="GST N-terminal" evidence="1">
    <location>
        <begin position="1"/>
        <end position="83"/>
    </location>
</feature>
<dbReference type="CDD" id="cd03051">
    <property type="entry name" value="GST_N_GTT2_like"/>
    <property type="match status" value="1"/>
</dbReference>